<evidence type="ECO:0000313" key="1">
    <source>
        <dbReference type="EnsemblPlants" id="Zm00001eb014770_P001"/>
    </source>
</evidence>
<reference evidence="1" key="2">
    <citation type="submission" date="2019-07" db="EMBL/GenBank/DDBJ databases">
        <authorList>
            <person name="Seetharam A."/>
            <person name="Woodhouse M."/>
            <person name="Cannon E."/>
        </authorList>
    </citation>
    <scope>NUCLEOTIDE SEQUENCE [LARGE SCALE GENOMIC DNA]</scope>
    <source>
        <strain evidence="1">cv. B73</strain>
    </source>
</reference>
<reference evidence="1" key="3">
    <citation type="submission" date="2021-05" db="UniProtKB">
        <authorList>
            <consortium name="EnsemblPlants"/>
        </authorList>
    </citation>
    <scope>IDENTIFICATION</scope>
    <source>
        <strain evidence="1">cv. B73</strain>
    </source>
</reference>
<sequence length="103" mass="12002">MHKRLVYLFIKNKRSFIQHKIKELDHRSKPRIVLAENLSSLNLTVDTKHQISLACTNDSFCQKKRKEFLISRWINHVCPRKGETRLNPFGLKHHATIIQGGGS</sequence>
<keyword evidence="2" id="KW-1185">Reference proteome</keyword>
<proteinExistence type="predicted"/>
<evidence type="ECO:0000313" key="2">
    <source>
        <dbReference type="Proteomes" id="UP000007305"/>
    </source>
</evidence>
<dbReference type="AlphaFoldDB" id="A0A804LJ41"/>
<accession>A0A804LJ41</accession>
<name>A0A804LJ41_MAIZE</name>
<dbReference type="EnsemblPlants" id="Zm00001eb014770_T001">
    <property type="protein sequence ID" value="Zm00001eb014770_P001"/>
    <property type="gene ID" value="Zm00001eb014770"/>
</dbReference>
<dbReference type="InParanoid" id="A0A804LJ41"/>
<dbReference type="Proteomes" id="UP000007305">
    <property type="component" value="Chromosome 1"/>
</dbReference>
<dbReference type="Gramene" id="Zm00001eb014770_T001">
    <property type="protein sequence ID" value="Zm00001eb014770_P001"/>
    <property type="gene ID" value="Zm00001eb014770"/>
</dbReference>
<reference evidence="2" key="1">
    <citation type="submission" date="2015-12" db="EMBL/GenBank/DDBJ databases">
        <title>Update maize B73 reference genome by single molecule sequencing technologies.</title>
        <authorList>
            <consortium name="Maize Genome Sequencing Project"/>
            <person name="Ware D."/>
        </authorList>
    </citation>
    <scope>NUCLEOTIDE SEQUENCE [LARGE SCALE GENOMIC DNA]</scope>
    <source>
        <strain evidence="2">cv. B73</strain>
    </source>
</reference>
<protein>
    <submittedName>
        <fullName evidence="1">Uncharacterized protein</fullName>
    </submittedName>
</protein>
<organism evidence="1 2">
    <name type="scientific">Zea mays</name>
    <name type="common">Maize</name>
    <dbReference type="NCBI Taxonomy" id="4577"/>
    <lineage>
        <taxon>Eukaryota</taxon>
        <taxon>Viridiplantae</taxon>
        <taxon>Streptophyta</taxon>
        <taxon>Embryophyta</taxon>
        <taxon>Tracheophyta</taxon>
        <taxon>Spermatophyta</taxon>
        <taxon>Magnoliopsida</taxon>
        <taxon>Liliopsida</taxon>
        <taxon>Poales</taxon>
        <taxon>Poaceae</taxon>
        <taxon>PACMAD clade</taxon>
        <taxon>Panicoideae</taxon>
        <taxon>Andropogonodae</taxon>
        <taxon>Andropogoneae</taxon>
        <taxon>Tripsacinae</taxon>
        <taxon>Zea</taxon>
    </lineage>
</organism>